<keyword evidence="5" id="KW-0804">Transcription</keyword>
<dbReference type="GO" id="GO:0006355">
    <property type="term" value="P:regulation of DNA-templated transcription"/>
    <property type="evidence" value="ECO:0007669"/>
    <property type="project" value="InterPro"/>
</dbReference>
<reference evidence="10 11" key="1">
    <citation type="submission" date="2016-12" db="EMBL/GenBank/DDBJ databases">
        <authorList>
            <person name="Song W.-J."/>
            <person name="Kurnit D.M."/>
        </authorList>
    </citation>
    <scope>NUCLEOTIDE SEQUENCE [LARGE SCALE GENOMIC DNA]</scope>
    <source>
        <strain evidence="10 11">IMCC3135</strain>
    </source>
</reference>
<dbReference type="EMBL" id="CP018632">
    <property type="protein sequence ID" value="ASJ71386.1"/>
    <property type="molecule type" value="Genomic_DNA"/>
</dbReference>
<dbReference type="FunFam" id="3.40.50.2300:FF:000001">
    <property type="entry name" value="DNA-binding response regulator PhoB"/>
    <property type="match status" value="1"/>
</dbReference>
<evidence type="ECO:0000256" key="1">
    <source>
        <dbReference type="ARBA" id="ARBA00022553"/>
    </source>
</evidence>
<dbReference type="GO" id="GO:0000156">
    <property type="term" value="F:phosphorelay response regulator activity"/>
    <property type="evidence" value="ECO:0007669"/>
    <property type="project" value="TreeGrafter"/>
</dbReference>
<dbReference type="Gene3D" id="3.40.50.2300">
    <property type="match status" value="1"/>
</dbReference>
<feature type="domain" description="OmpR/PhoB-type" evidence="9">
    <location>
        <begin position="131"/>
        <end position="226"/>
    </location>
</feature>
<dbReference type="RefSeq" id="WP_088916830.1">
    <property type="nucleotide sequence ID" value="NZ_CP018632.1"/>
</dbReference>
<sequence>MQKVLLIDDDGKLAEALGEYCVRFDIQIEPALTPSSGLNKLSRDQYDAVILDVMLPEMNGFEVCKRIRQESDIPIIMLTARGDVTDRIVGLEIGADDYLPKPFDPRELVARLQVNINRHARLAKSTIVPADTELYFDGLSLNLLKREVVVGGSAVELTTMEFSLLQLLSESPGTAFSRDQILSVLKGTENELFSRSVDILVSRLRAKLKPLLPIRTLHGAGYAFVLPVAEPPGPPAT</sequence>
<dbReference type="SMART" id="SM00448">
    <property type="entry name" value="REC"/>
    <property type="match status" value="1"/>
</dbReference>
<evidence type="ECO:0000256" key="4">
    <source>
        <dbReference type="ARBA" id="ARBA00023125"/>
    </source>
</evidence>
<dbReference type="GO" id="GO:0032993">
    <property type="term" value="C:protein-DNA complex"/>
    <property type="evidence" value="ECO:0007669"/>
    <property type="project" value="TreeGrafter"/>
</dbReference>
<dbReference type="Pfam" id="PF00486">
    <property type="entry name" value="Trans_reg_C"/>
    <property type="match status" value="1"/>
</dbReference>
<feature type="modified residue" description="4-aspartylphosphate" evidence="6">
    <location>
        <position position="52"/>
    </location>
</feature>
<keyword evidence="1 6" id="KW-0597">Phosphoprotein</keyword>
<dbReference type="InterPro" id="IPR039420">
    <property type="entry name" value="WalR-like"/>
</dbReference>
<evidence type="ECO:0000256" key="2">
    <source>
        <dbReference type="ARBA" id="ARBA00023012"/>
    </source>
</evidence>
<dbReference type="SMART" id="SM00862">
    <property type="entry name" value="Trans_reg_C"/>
    <property type="match status" value="1"/>
</dbReference>
<organism evidence="10 11">
    <name type="scientific">Granulosicoccus antarcticus IMCC3135</name>
    <dbReference type="NCBI Taxonomy" id="1192854"/>
    <lineage>
        <taxon>Bacteria</taxon>
        <taxon>Pseudomonadati</taxon>
        <taxon>Pseudomonadota</taxon>
        <taxon>Gammaproteobacteria</taxon>
        <taxon>Chromatiales</taxon>
        <taxon>Granulosicoccaceae</taxon>
        <taxon>Granulosicoccus</taxon>
    </lineage>
</organism>
<evidence type="ECO:0000313" key="11">
    <source>
        <dbReference type="Proteomes" id="UP000250079"/>
    </source>
</evidence>
<evidence type="ECO:0000259" key="9">
    <source>
        <dbReference type="PROSITE" id="PS51755"/>
    </source>
</evidence>
<dbReference type="Gene3D" id="6.10.250.690">
    <property type="match status" value="1"/>
</dbReference>
<evidence type="ECO:0000256" key="6">
    <source>
        <dbReference type="PROSITE-ProRule" id="PRU00169"/>
    </source>
</evidence>
<gene>
    <name evidence="10" type="primary">ompR_2</name>
    <name evidence="10" type="ORF">IMCC3135_06395</name>
</gene>
<keyword evidence="2" id="KW-0902">Two-component regulatory system</keyword>
<accession>A0A2Z2NJ52</accession>
<dbReference type="KEGG" id="gai:IMCC3135_06395"/>
<keyword evidence="11" id="KW-1185">Reference proteome</keyword>
<keyword evidence="4 7" id="KW-0238">DNA-binding</keyword>
<dbReference type="Gene3D" id="1.10.10.10">
    <property type="entry name" value="Winged helix-like DNA-binding domain superfamily/Winged helix DNA-binding domain"/>
    <property type="match status" value="1"/>
</dbReference>
<dbReference type="InterPro" id="IPR016032">
    <property type="entry name" value="Sig_transdc_resp-reg_C-effctor"/>
</dbReference>
<feature type="DNA-binding region" description="OmpR/PhoB-type" evidence="7">
    <location>
        <begin position="131"/>
        <end position="226"/>
    </location>
</feature>
<evidence type="ECO:0000259" key="8">
    <source>
        <dbReference type="PROSITE" id="PS50110"/>
    </source>
</evidence>
<dbReference type="PANTHER" id="PTHR48111:SF4">
    <property type="entry name" value="DNA-BINDING DUAL TRANSCRIPTIONAL REGULATOR OMPR"/>
    <property type="match status" value="1"/>
</dbReference>
<protein>
    <submittedName>
        <fullName evidence="10">Transcriptional regulatory protein OmpR</fullName>
    </submittedName>
</protein>
<dbReference type="CDD" id="cd00383">
    <property type="entry name" value="trans_reg_C"/>
    <property type="match status" value="1"/>
</dbReference>
<dbReference type="GO" id="GO:0005829">
    <property type="term" value="C:cytosol"/>
    <property type="evidence" value="ECO:0007669"/>
    <property type="project" value="TreeGrafter"/>
</dbReference>
<proteinExistence type="predicted"/>
<evidence type="ECO:0000313" key="10">
    <source>
        <dbReference type="EMBL" id="ASJ71386.1"/>
    </source>
</evidence>
<dbReference type="Pfam" id="PF00072">
    <property type="entry name" value="Response_reg"/>
    <property type="match status" value="1"/>
</dbReference>
<dbReference type="PROSITE" id="PS50110">
    <property type="entry name" value="RESPONSE_REGULATORY"/>
    <property type="match status" value="1"/>
</dbReference>
<dbReference type="GO" id="GO:0000976">
    <property type="term" value="F:transcription cis-regulatory region binding"/>
    <property type="evidence" value="ECO:0007669"/>
    <property type="project" value="TreeGrafter"/>
</dbReference>
<evidence type="ECO:0000256" key="5">
    <source>
        <dbReference type="ARBA" id="ARBA00023163"/>
    </source>
</evidence>
<dbReference type="InterPro" id="IPR036388">
    <property type="entry name" value="WH-like_DNA-bd_sf"/>
</dbReference>
<dbReference type="SUPFAM" id="SSF52172">
    <property type="entry name" value="CheY-like"/>
    <property type="match status" value="1"/>
</dbReference>
<dbReference type="PANTHER" id="PTHR48111">
    <property type="entry name" value="REGULATOR OF RPOS"/>
    <property type="match status" value="1"/>
</dbReference>
<evidence type="ECO:0000256" key="3">
    <source>
        <dbReference type="ARBA" id="ARBA00023015"/>
    </source>
</evidence>
<evidence type="ECO:0000256" key="7">
    <source>
        <dbReference type="PROSITE-ProRule" id="PRU01091"/>
    </source>
</evidence>
<dbReference type="InterPro" id="IPR001867">
    <property type="entry name" value="OmpR/PhoB-type_DNA-bd"/>
</dbReference>
<feature type="domain" description="Response regulatory" evidence="8">
    <location>
        <begin position="3"/>
        <end position="116"/>
    </location>
</feature>
<dbReference type="OrthoDB" id="9802426at2"/>
<dbReference type="PROSITE" id="PS51755">
    <property type="entry name" value="OMPR_PHOB"/>
    <property type="match status" value="1"/>
</dbReference>
<dbReference type="Proteomes" id="UP000250079">
    <property type="component" value="Chromosome"/>
</dbReference>
<dbReference type="InterPro" id="IPR001789">
    <property type="entry name" value="Sig_transdc_resp-reg_receiver"/>
</dbReference>
<name>A0A2Z2NJ52_9GAMM</name>
<dbReference type="InterPro" id="IPR011006">
    <property type="entry name" value="CheY-like_superfamily"/>
</dbReference>
<dbReference type="AlphaFoldDB" id="A0A2Z2NJ52"/>
<dbReference type="SUPFAM" id="SSF46894">
    <property type="entry name" value="C-terminal effector domain of the bipartite response regulators"/>
    <property type="match status" value="1"/>
</dbReference>
<keyword evidence="3" id="KW-0805">Transcription regulation</keyword>